<sequence length="214" mass="24458">MKIRPFILAAVIFGLSGCSSMYYGTMEKLGVHKREIMVDRVKAARDTQNEAKEQFLTAMEQYKRVVNFQGGDLEKEYERLNATLQRSEAKAEEVRARIRSVEDVSEALFSEWRSEIKQYSSDTLRRSSQQKYDLTKRKYAELITAMKRAESRLEPALIPLRDQVLFMKHNLNARAIAGLSQELISVEANVDELVNEIEASVAQADAFIASLENE</sequence>
<reference evidence="2" key="1">
    <citation type="submission" date="2018-07" db="EMBL/GenBank/DDBJ databases">
        <authorList>
            <consortium name="Genoscope - CEA"/>
            <person name="William W."/>
        </authorList>
    </citation>
    <scope>NUCLEOTIDE SEQUENCE</scope>
    <source>
        <strain evidence="2">IK1</strain>
    </source>
</reference>
<dbReference type="PROSITE" id="PS51257">
    <property type="entry name" value="PROKAR_LIPOPROTEIN"/>
    <property type="match status" value="1"/>
</dbReference>
<proteinExistence type="predicted"/>
<dbReference type="AlphaFoldDB" id="A0A653ABX8"/>
<evidence type="ECO:0008006" key="3">
    <source>
        <dbReference type="Google" id="ProtNLM"/>
    </source>
</evidence>
<gene>
    <name evidence="2" type="ORF">TRIP_B350528</name>
</gene>
<dbReference type="EMBL" id="UPXX01000029">
    <property type="protein sequence ID" value="VBB45577.1"/>
    <property type="molecule type" value="Genomic_DNA"/>
</dbReference>
<dbReference type="Pfam" id="PF11172">
    <property type="entry name" value="DUF2959"/>
    <property type="match status" value="1"/>
</dbReference>
<protein>
    <recommendedName>
        <fullName evidence="3">DUF2959 domain-containing protein</fullName>
    </recommendedName>
</protein>
<accession>A0A653ABX8</accession>
<feature type="coiled-coil region" evidence="1">
    <location>
        <begin position="176"/>
        <end position="214"/>
    </location>
</feature>
<organism evidence="2">
    <name type="scientific">Uncultured Desulfatiglans sp</name>
    <dbReference type="NCBI Taxonomy" id="1748965"/>
    <lineage>
        <taxon>Bacteria</taxon>
        <taxon>Pseudomonadati</taxon>
        <taxon>Thermodesulfobacteriota</taxon>
        <taxon>Desulfobacteria</taxon>
        <taxon>Desulfatiglandales</taxon>
        <taxon>Desulfatiglandaceae</taxon>
        <taxon>Desulfatiglans</taxon>
        <taxon>environmental samples</taxon>
    </lineage>
</organism>
<feature type="coiled-coil region" evidence="1">
    <location>
        <begin position="70"/>
        <end position="104"/>
    </location>
</feature>
<evidence type="ECO:0000256" key="1">
    <source>
        <dbReference type="SAM" id="Coils"/>
    </source>
</evidence>
<dbReference type="InterPro" id="IPR021342">
    <property type="entry name" value="DUF2959"/>
</dbReference>
<name>A0A653ABX8_UNCDX</name>
<keyword evidence="1" id="KW-0175">Coiled coil</keyword>
<evidence type="ECO:0000313" key="2">
    <source>
        <dbReference type="EMBL" id="VBB45577.1"/>
    </source>
</evidence>